<accession>A0A2D6YJN8</accession>
<evidence type="ECO:0000313" key="1">
    <source>
        <dbReference type="EMBL" id="MAH63408.1"/>
    </source>
</evidence>
<comment type="caution">
    <text evidence="1">The sequence shown here is derived from an EMBL/GenBank/DDBJ whole genome shotgun (WGS) entry which is preliminary data.</text>
</comment>
<protein>
    <submittedName>
        <fullName evidence="1">Uncharacterized protein</fullName>
    </submittedName>
</protein>
<dbReference type="AlphaFoldDB" id="A0A2D6YJN8"/>
<sequence>MTNGGLDAGHVSTSVSGKDYSTDVLEPCIWKWNSGIGKYSAGLGGFGKFYTVQHQLEQLQNSAVQQFLDFMPSGKIVLHNYAF</sequence>
<gene>
    <name evidence="1" type="ORF">CMN54_08200</name>
</gene>
<evidence type="ECO:0000313" key="2">
    <source>
        <dbReference type="Proteomes" id="UP000226525"/>
    </source>
</evidence>
<dbReference type="EMBL" id="NZEX01000091">
    <property type="protein sequence ID" value="MAH63408.1"/>
    <property type="molecule type" value="Genomic_DNA"/>
</dbReference>
<name>A0A2D6YJN8_9DELT</name>
<reference evidence="2" key="1">
    <citation type="submission" date="2017-09" db="EMBL/GenBank/DDBJ databases">
        <title>The Reconstruction of 2,631 Draft Metagenome-Assembled Genomes from the Global Oceans.</title>
        <authorList>
            <person name="Tully B.J."/>
            <person name="Graham E.D."/>
            <person name="Heidelberg J.F."/>
        </authorList>
    </citation>
    <scope>NUCLEOTIDE SEQUENCE [LARGE SCALE GENOMIC DNA]</scope>
</reference>
<organism evidence="1 2">
    <name type="scientific">SAR324 cluster bacterium</name>
    <dbReference type="NCBI Taxonomy" id="2024889"/>
    <lineage>
        <taxon>Bacteria</taxon>
        <taxon>Deltaproteobacteria</taxon>
        <taxon>SAR324 cluster</taxon>
    </lineage>
</organism>
<dbReference type="Proteomes" id="UP000226525">
    <property type="component" value="Unassembled WGS sequence"/>
</dbReference>
<proteinExistence type="predicted"/>